<name>A0A5C8PGC4_9HYPH</name>
<dbReference type="RefSeq" id="WP_147849579.1">
    <property type="nucleotide sequence ID" value="NZ_VDUZ01000031.1"/>
</dbReference>
<evidence type="ECO:0000259" key="2">
    <source>
        <dbReference type="Pfam" id="PF01272"/>
    </source>
</evidence>
<evidence type="ECO:0000256" key="1">
    <source>
        <dbReference type="SAM" id="MobiDB-lite"/>
    </source>
</evidence>
<organism evidence="3 4">
    <name type="scientific">Vineibacter terrae</name>
    <dbReference type="NCBI Taxonomy" id="2586908"/>
    <lineage>
        <taxon>Bacteria</taxon>
        <taxon>Pseudomonadati</taxon>
        <taxon>Pseudomonadota</taxon>
        <taxon>Alphaproteobacteria</taxon>
        <taxon>Hyphomicrobiales</taxon>
        <taxon>Vineibacter</taxon>
    </lineage>
</organism>
<dbReference type="Gene3D" id="3.10.50.30">
    <property type="entry name" value="Transcription elongation factor, GreA/GreB, C-terminal domain"/>
    <property type="match status" value="1"/>
</dbReference>
<feature type="region of interest" description="Disordered" evidence="1">
    <location>
        <begin position="152"/>
        <end position="176"/>
    </location>
</feature>
<dbReference type="InterPro" id="IPR036953">
    <property type="entry name" value="GreA/GreB_C_sf"/>
</dbReference>
<reference evidence="3 4" key="1">
    <citation type="submission" date="2019-06" db="EMBL/GenBank/DDBJ databases">
        <title>New taxonomy in bacterial strain CC-CFT640, isolated from vineyard.</title>
        <authorList>
            <person name="Lin S.-Y."/>
            <person name="Tsai C.-F."/>
            <person name="Young C.-C."/>
        </authorList>
    </citation>
    <scope>NUCLEOTIDE SEQUENCE [LARGE SCALE GENOMIC DNA]</scope>
    <source>
        <strain evidence="3 4">CC-CFT640</strain>
    </source>
</reference>
<evidence type="ECO:0000313" key="3">
    <source>
        <dbReference type="EMBL" id="TXL72681.1"/>
    </source>
</evidence>
<dbReference type="OrthoDB" id="192847at2"/>
<proteinExistence type="predicted"/>
<dbReference type="EMBL" id="VDUZ01000031">
    <property type="protein sequence ID" value="TXL72681.1"/>
    <property type="molecule type" value="Genomic_DNA"/>
</dbReference>
<sequence length="200" mass="21472">MIHAAVRTADIAPEIIMTERDHARLDNLLREHASIRSWKAVVFLTGEMKRARIIADDEIDETVVTLHTRVAFLDDYSDEPTIVTLTLPGERGLYVDAISVLTPPGAALLGLSEGQSITYAAPDGGVKTITVTKVLFQPQAVRTRTVRSLRGFSSTSNNLDAPGEGGHRASGPTDIRGKSDCLRAGRDAIATGGSGRFSSF</sequence>
<dbReference type="GO" id="GO:0032784">
    <property type="term" value="P:regulation of DNA-templated transcription elongation"/>
    <property type="evidence" value="ECO:0007669"/>
    <property type="project" value="InterPro"/>
</dbReference>
<dbReference type="Proteomes" id="UP000321638">
    <property type="component" value="Unassembled WGS sequence"/>
</dbReference>
<accession>A0A5C8PGC4</accession>
<keyword evidence="4" id="KW-1185">Reference proteome</keyword>
<protein>
    <recommendedName>
        <fullName evidence="2">Transcription elongation factor GreA/GreB C-terminal domain-containing protein</fullName>
    </recommendedName>
</protein>
<dbReference type="Pfam" id="PF01272">
    <property type="entry name" value="GreA_GreB"/>
    <property type="match status" value="1"/>
</dbReference>
<feature type="domain" description="Transcription elongation factor GreA/GreB C-terminal" evidence="2">
    <location>
        <begin position="61"/>
        <end position="134"/>
    </location>
</feature>
<dbReference type="AlphaFoldDB" id="A0A5C8PGC4"/>
<gene>
    <name evidence="3" type="ORF">FHP25_24315</name>
</gene>
<comment type="caution">
    <text evidence="3">The sequence shown here is derived from an EMBL/GenBank/DDBJ whole genome shotgun (WGS) entry which is preliminary data.</text>
</comment>
<evidence type="ECO:0000313" key="4">
    <source>
        <dbReference type="Proteomes" id="UP000321638"/>
    </source>
</evidence>
<dbReference type="InterPro" id="IPR001437">
    <property type="entry name" value="Tscrpt_elong_fac_GreA/B_C"/>
</dbReference>
<dbReference type="GO" id="GO:0003677">
    <property type="term" value="F:DNA binding"/>
    <property type="evidence" value="ECO:0007669"/>
    <property type="project" value="InterPro"/>
</dbReference>
<dbReference type="SUPFAM" id="SSF54534">
    <property type="entry name" value="FKBP-like"/>
    <property type="match status" value="1"/>
</dbReference>